<keyword evidence="2" id="KW-1185">Reference proteome</keyword>
<organism evidence="1 2">
    <name type="scientific">Trichogramma kaykai</name>
    <dbReference type="NCBI Taxonomy" id="54128"/>
    <lineage>
        <taxon>Eukaryota</taxon>
        <taxon>Metazoa</taxon>
        <taxon>Ecdysozoa</taxon>
        <taxon>Arthropoda</taxon>
        <taxon>Hexapoda</taxon>
        <taxon>Insecta</taxon>
        <taxon>Pterygota</taxon>
        <taxon>Neoptera</taxon>
        <taxon>Endopterygota</taxon>
        <taxon>Hymenoptera</taxon>
        <taxon>Apocrita</taxon>
        <taxon>Proctotrupomorpha</taxon>
        <taxon>Chalcidoidea</taxon>
        <taxon>Trichogrammatidae</taxon>
        <taxon>Trichogramma</taxon>
    </lineage>
</organism>
<reference evidence="1 2" key="1">
    <citation type="journal article" date="2024" name="bioRxiv">
        <title>A reference genome for Trichogramma kaykai: A tiny desert-dwelling parasitoid wasp with competing sex-ratio distorters.</title>
        <authorList>
            <person name="Culotta J."/>
            <person name="Lindsey A.R."/>
        </authorList>
    </citation>
    <scope>NUCLEOTIDE SEQUENCE [LARGE SCALE GENOMIC DNA]</scope>
    <source>
        <strain evidence="1 2">KSX58</strain>
    </source>
</reference>
<comment type="caution">
    <text evidence="1">The sequence shown here is derived from an EMBL/GenBank/DDBJ whole genome shotgun (WGS) entry which is preliminary data.</text>
</comment>
<dbReference type="AlphaFoldDB" id="A0ABD2VZR9"/>
<dbReference type="Proteomes" id="UP001627154">
    <property type="component" value="Unassembled WGS sequence"/>
</dbReference>
<proteinExistence type="predicted"/>
<dbReference type="Pfam" id="PF14978">
    <property type="entry name" value="MRP-63"/>
    <property type="match status" value="1"/>
</dbReference>
<accession>A0ABD2VZR9</accession>
<evidence type="ECO:0000313" key="1">
    <source>
        <dbReference type="EMBL" id="KAL3385980.1"/>
    </source>
</evidence>
<dbReference type="PANTHER" id="PTHR14520:SF4">
    <property type="entry name" value="LARGE RIBOSOMAL SUBUNIT PROTEIN ML63"/>
    <property type="match status" value="1"/>
</dbReference>
<name>A0ABD2VZR9_9HYME</name>
<sequence>MRLTAFLCFGKRPHGIKYRGKYRQIKPITNFDLLTMRHDFDRTEKNMFYLRHPYLTVEQSFGHSKSPAEKYSKFIKKILHNRNQDFEKHTTLAEVLAPLKVSEAWD</sequence>
<dbReference type="PANTHER" id="PTHR14520">
    <property type="entry name" value="MITOCHONDRIAL RIBOSOMAL PROTEIN 63"/>
    <property type="match status" value="1"/>
</dbReference>
<evidence type="ECO:0000313" key="2">
    <source>
        <dbReference type="Proteomes" id="UP001627154"/>
    </source>
</evidence>
<gene>
    <name evidence="1" type="ORF">TKK_018497</name>
</gene>
<dbReference type="InterPro" id="IPR016576">
    <property type="entry name" value="Ribosomal_mL63"/>
</dbReference>
<dbReference type="EMBL" id="JBJJXI010000149">
    <property type="protein sequence ID" value="KAL3385980.1"/>
    <property type="molecule type" value="Genomic_DNA"/>
</dbReference>
<protein>
    <recommendedName>
        <fullName evidence="3">Ribosomal protein S10 domain-containing protein</fullName>
    </recommendedName>
</protein>
<evidence type="ECO:0008006" key="3">
    <source>
        <dbReference type="Google" id="ProtNLM"/>
    </source>
</evidence>